<comment type="caution">
    <text evidence="2">The sequence shown here is derived from an EMBL/GenBank/DDBJ whole genome shotgun (WGS) entry which is preliminary data.</text>
</comment>
<keyword evidence="3" id="KW-1185">Reference proteome</keyword>
<feature type="compositionally biased region" description="Basic and acidic residues" evidence="1">
    <location>
        <begin position="115"/>
        <end position="138"/>
    </location>
</feature>
<evidence type="ECO:0000313" key="2">
    <source>
        <dbReference type="EMBL" id="KAK3279908.1"/>
    </source>
</evidence>
<evidence type="ECO:0000313" key="3">
    <source>
        <dbReference type="Proteomes" id="UP001190700"/>
    </source>
</evidence>
<gene>
    <name evidence="2" type="ORF">CYMTET_12228</name>
</gene>
<dbReference type="Proteomes" id="UP001190700">
    <property type="component" value="Unassembled WGS sequence"/>
</dbReference>
<dbReference type="EMBL" id="LGRX02004616">
    <property type="protein sequence ID" value="KAK3279908.1"/>
    <property type="molecule type" value="Genomic_DNA"/>
</dbReference>
<feature type="region of interest" description="Disordered" evidence="1">
    <location>
        <begin position="111"/>
        <end position="138"/>
    </location>
</feature>
<reference evidence="2 3" key="1">
    <citation type="journal article" date="2015" name="Genome Biol. Evol.">
        <title>Comparative Genomics of a Bacterivorous Green Alga Reveals Evolutionary Causalities and Consequences of Phago-Mixotrophic Mode of Nutrition.</title>
        <authorList>
            <person name="Burns J.A."/>
            <person name="Paasch A."/>
            <person name="Narechania A."/>
            <person name="Kim E."/>
        </authorList>
    </citation>
    <scope>NUCLEOTIDE SEQUENCE [LARGE SCALE GENOMIC DNA]</scope>
    <source>
        <strain evidence="2 3">PLY_AMNH</strain>
    </source>
</reference>
<dbReference type="AlphaFoldDB" id="A0AAE0GL27"/>
<organism evidence="2 3">
    <name type="scientific">Cymbomonas tetramitiformis</name>
    <dbReference type="NCBI Taxonomy" id="36881"/>
    <lineage>
        <taxon>Eukaryota</taxon>
        <taxon>Viridiplantae</taxon>
        <taxon>Chlorophyta</taxon>
        <taxon>Pyramimonadophyceae</taxon>
        <taxon>Pyramimonadales</taxon>
        <taxon>Pyramimonadaceae</taxon>
        <taxon>Cymbomonas</taxon>
    </lineage>
</organism>
<sequence>MQGDDSINTRSLAISFGCLCAQGVSHRNNKALEDFEILRAIEKILVTNAASRTALLYEDTSPGKNGEFISNTAKSRLRCQCAFFGADCILSDDLAADKYFNTKHLSSQHVGAFDSPDHTHAHGHTDSRAEHSVAERGIPDGTSHFNPHLYANHVAHDELALYRVPD</sequence>
<name>A0AAE0GL27_9CHLO</name>
<accession>A0AAE0GL27</accession>
<protein>
    <submittedName>
        <fullName evidence="2">Uncharacterized protein</fullName>
    </submittedName>
</protein>
<evidence type="ECO:0000256" key="1">
    <source>
        <dbReference type="SAM" id="MobiDB-lite"/>
    </source>
</evidence>
<proteinExistence type="predicted"/>